<reference evidence="2" key="1">
    <citation type="journal article" date="2014" name="Int. J. Syst. Evol. Microbiol.">
        <title>Complete genome sequence of Corynebacterium casei LMG S-19264T (=DSM 44701T), isolated from a smear-ripened cheese.</title>
        <authorList>
            <consortium name="US DOE Joint Genome Institute (JGI-PGF)"/>
            <person name="Walter F."/>
            <person name="Albersmeier A."/>
            <person name="Kalinowski J."/>
            <person name="Ruckert C."/>
        </authorList>
    </citation>
    <scope>NUCLEOTIDE SEQUENCE</scope>
    <source>
        <strain evidence="2">JCM 3276</strain>
    </source>
</reference>
<feature type="compositionally biased region" description="Basic and acidic residues" evidence="1">
    <location>
        <begin position="426"/>
        <end position="438"/>
    </location>
</feature>
<proteinExistence type="predicted"/>
<dbReference type="EMBL" id="BMRB01000007">
    <property type="protein sequence ID" value="GGS54821.1"/>
    <property type="molecule type" value="Genomic_DNA"/>
</dbReference>
<organism evidence="2 3">
    <name type="scientific">Actinokineospora fastidiosa</name>
    <dbReference type="NCBI Taxonomy" id="1816"/>
    <lineage>
        <taxon>Bacteria</taxon>
        <taxon>Bacillati</taxon>
        <taxon>Actinomycetota</taxon>
        <taxon>Actinomycetes</taxon>
        <taxon>Pseudonocardiales</taxon>
        <taxon>Pseudonocardiaceae</taxon>
        <taxon>Actinokineospora</taxon>
    </lineage>
</organism>
<keyword evidence="3" id="KW-1185">Reference proteome</keyword>
<feature type="compositionally biased region" description="Basic and acidic residues" evidence="1">
    <location>
        <begin position="399"/>
        <end position="410"/>
    </location>
</feature>
<dbReference type="AlphaFoldDB" id="A0A918GRP0"/>
<feature type="region of interest" description="Disordered" evidence="1">
    <location>
        <begin position="398"/>
        <end position="459"/>
    </location>
</feature>
<gene>
    <name evidence="2" type="ORF">GCM10010171_57460</name>
</gene>
<protein>
    <submittedName>
        <fullName evidence="2">Uncharacterized protein</fullName>
    </submittedName>
</protein>
<name>A0A918GRP0_9PSEU</name>
<comment type="caution">
    <text evidence="2">The sequence shown here is derived from an EMBL/GenBank/DDBJ whole genome shotgun (WGS) entry which is preliminary data.</text>
</comment>
<reference evidence="2" key="2">
    <citation type="submission" date="2020-09" db="EMBL/GenBank/DDBJ databases">
        <authorList>
            <person name="Sun Q."/>
            <person name="Ohkuma M."/>
        </authorList>
    </citation>
    <scope>NUCLEOTIDE SEQUENCE</scope>
    <source>
        <strain evidence="2">JCM 3276</strain>
    </source>
</reference>
<evidence type="ECO:0000256" key="1">
    <source>
        <dbReference type="SAM" id="MobiDB-lite"/>
    </source>
</evidence>
<dbReference type="Proteomes" id="UP000660680">
    <property type="component" value="Unassembled WGS sequence"/>
</dbReference>
<evidence type="ECO:0000313" key="3">
    <source>
        <dbReference type="Proteomes" id="UP000660680"/>
    </source>
</evidence>
<accession>A0A918GRP0</accession>
<evidence type="ECO:0000313" key="2">
    <source>
        <dbReference type="EMBL" id="GGS54821.1"/>
    </source>
</evidence>
<sequence>MAFVSGRKRIYVDEGEWNRLRRDAGKLAEMRRDVPRLIERVREQTQRDIDRSMDEVRTRQNAFEQAVSGLSENTRRIEQETARRLRATADTLRAELDRQGVKTEKVLSAQRRELRAAIDAERGDRVRRMAELDGRITALRADQDRAAELARAFVADAEILCEQVRALPHERYLPGRLGPLEARLATARGNDSAGIGAYGLSGAQELCQSLGELRMELEQLDQEWRTCRAAAERELLGVRELIAQNTTVELNLPDAEAPDVDHWSRGALSRLAGEVDALLAQVRADDQAMTTEALMRVVSTAAPDFEQRLESVVSQAVTAMHASQLRTNLAELIADALDEHHHYEVAEAGFSGEDQRAAFLAKTVHHASGSEIVIEVEPGPADAPPTVRLHNFDADNAAESERAARTRSIRDSVLAESGIELSAEEDAARPDETKRDVRALVTETRTRTARASADRTTES</sequence>